<dbReference type="Pfam" id="PF13517">
    <property type="entry name" value="FG-GAP_3"/>
    <property type="match status" value="2"/>
</dbReference>
<feature type="chain" id="PRO_5005536846" description="DUF7630 domain-containing protein" evidence="4">
    <location>
        <begin position="26"/>
        <end position="1083"/>
    </location>
</feature>
<evidence type="ECO:0000313" key="6">
    <source>
        <dbReference type="EMBL" id="KNC46117.1"/>
    </source>
</evidence>
<gene>
    <name evidence="6" type="ORF">AMSG_00235</name>
</gene>
<reference evidence="6 7" key="1">
    <citation type="submission" date="2010-05" db="EMBL/GenBank/DDBJ databases">
        <title>The Genome Sequence of Thecamonas trahens ATCC 50062.</title>
        <authorList>
            <consortium name="The Broad Institute Genome Sequencing Platform"/>
            <person name="Russ C."/>
            <person name="Cuomo C."/>
            <person name="Shea T."/>
            <person name="Young S.K."/>
            <person name="Zeng Q."/>
            <person name="Koehrsen M."/>
            <person name="Haas B."/>
            <person name="Borodovsky M."/>
            <person name="Guigo R."/>
            <person name="Alvarado L."/>
            <person name="Berlin A."/>
            <person name="Bochicchio J."/>
            <person name="Borenstein D."/>
            <person name="Chapman S."/>
            <person name="Chen Z."/>
            <person name="Freedman E."/>
            <person name="Gellesch M."/>
            <person name="Goldberg J."/>
            <person name="Griggs A."/>
            <person name="Gujja S."/>
            <person name="Heilman E."/>
            <person name="Heiman D."/>
            <person name="Hepburn T."/>
            <person name="Howarth C."/>
            <person name="Jen D."/>
            <person name="Larson L."/>
            <person name="Mehta T."/>
            <person name="Park D."/>
            <person name="Pearson M."/>
            <person name="Roberts A."/>
            <person name="Saif S."/>
            <person name="Shenoy N."/>
            <person name="Sisk P."/>
            <person name="Stolte C."/>
            <person name="Sykes S."/>
            <person name="Thomson T."/>
            <person name="Walk T."/>
            <person name="White J."/>
            <person name="Yandava C."/>
            <person name="Burger G."/>
            <person name="Gray M.W."/>
            <person name="Holland P.W.H."/>
            <person name="King N."/>
            <person name="Lang F.B.F."/>
            <person name="Roger A.J."/>
            <person name="Ruiz-Trillo I."/>
            <person name="Lander E."/>
            <person name="Nusbaum C."/>
        </authorList>
    </citation>
    <scope>NUCLEOTIDE SEQUENCE [LARGE SCALE GENOMIC DNA]</scope>
    <source>
        <strain evidence="6 7">ATCC 50062</strain>
    </source>
</reference>
<dbReference type="InterPro" id="IPR056047">
    <property type="entry name" value="CRMPA-like_DUF7630"/>
</dbReference>
<dbReference type="PANTHER" id="PTHR44103">
    <property type="entry name" value="PROPROTEIN CONVERTASE P"/>
    <property type="match status" value="1"/>
</dbReference>
<protein>
    <recommendedName>
        <fullName evidence="5">DUF7630 domain-containing protein</fullName>
    </recommendedName>
</protein>
<keyword evidence="3" id="KW-0812">Transmembrane</keyword>
<feature type="transmembrane region" description="Helical" evidence="3">
    <location>
        <begin position="947"/>
        <end position="966"/>
    </location>
</feature>
<evidence type="ECO:0000259" key="5">
    <source>
        <dbReference type="Pfam" id="PF24633"/>
    </source>
</evidence>
<sequence length="1083" mass="113712">MTQKSVCMMAVCTAVVLLAALGVEAGSAPATLFAKEAELASGFGGRTRAIVGADVDGDGVTDVVVASVVGLMWIRLADAGTQAEVVPILSDNNVVGVAAGDLDGDGDVDLVVGIGVAVGWLENLGSVFSPLQTFNASFGATVALEVVDIDGDGELDVVAGASDPIAAVFFNAGSGSSWSQATVSTSIRISALKVADLNNDGDVDLFAALGTDDGVQAWLNNGDGSTWTSVNVASGLNLVTAVSSGDLDADGFVDLVSGSFISAQILLHTNVDGSATVWNTSVIEPSAFGSVGLRVTDVDGDGDSDVVLFREVTTGLAWLENVAGDGSVWSSTVVRQDVTVSAMNLVDVDGHGGLDIVFGTKLDNGYIGSFLNKQPAASQSALLNAAFLHGQTAERTEFVVDLAFADGTPAMYPMPASQVSVLFTPAVTDLMTLIVSGSPTQVVISVQFTVAQAYSMDISLFGEELPGSPFSVVVDVDCPPGFKVAGSQCVACEEGTYGRNVTSTVTECTQCPGLTNAPEASSSWRNCTCVVGTWLTSRGHRANAPCESCPRGATCLGGLSHPQSLPGFYEHPAGSGRFLECTRAGCLGNGRCRDGYTGFLCGTCQNGFYSLSDTECATCPKSANSVFVSGMAILIVVASLGGLFVAWSVTRVTKVNEAYTLACSGSVTSEQRARQLLLVLFRQRTLPVSLGMIVVAFQVVDILGSANFAWDSASSAVLSIFGAFSVNPQLVAAECAVATYHTLYVVSVATPIAMLGIALLVNLALRLAAHFVHIPLFGGTGQIPLRSLVDSVIFTLAPVLYIPIARAALALFDCVILPDGSIVLDSDVGVKCFDAKWWRIFPLGIVAIFGFVLGLPLYFAMMLVRKRTVLFELTTTLRFGSLYRNFRRHHYYGEVLSLCKRLAIVVVTTFLSRQQLVQIALLFGIFVAALYFVGTRQPYYFPLYNDLDVRLSVVLCAILLIGTGAYAERSSGTPTTAFSVATIVAVVSLVAVACHGFGRDVYLLWCERNATYVAAAHRRILFAKTMDTEMMDVADDDGLHNAAHAFLHAFETATSIVADKGGRADASDFIALDMPGGLELDNI</sequence>
<feature type="transmembrane region" description="Helical" evidence="3">
    <location>
        <begin position="917"/>
        <end position="935"/>
    </location>
</feature>
<evidence type="ECO:0000256" key="4">
    <source>
        <dbReference type="SAM" id="SignalP"/>
    </source>
</evidence>
<dbReference type="SUPFAM" id="SSF69318">
    <property type="entry name" value="Integrin alpha N-terminal domain"/>
    <property type="match status" value="1"/>
</dbReference>
<dbReference type="RefSeq" id="XP_013763094.1">
    <property type="nucleotide sequence ID" value="XM_013907640.1"/>
</dbReference>
<dbReference type="Pfam" id="PF24633">
    <property type="entry name" value="DUF7630"/>
    <property type="match status" value="1"/>
</dbReference>
<dbReference type="Gene3D" id="2.130.10.130">
    <property type="entry name" value="Integrin alpha, N-terminal"/>
    <property type="match status" value="1"/>
</dbReference>
<keyword evidence="7" id="KW-1185">Reference proteome</keyword>
<feature type="transmembrane region" description="Helical" evidence="3">
    <location>
        <begin position="978"/>
        <end position="998"/>
    </location>
</feature>
<dbReference type="PANTHER" id="PTHR44103:SF1">
    <property type="entry name" value="PROPROTEIN CONVERTASE P"/>
    <property type="match status" value="1"/>
</dbReference>
<dbReference type="PROSITE" id="PS50194">
    <property type="entry name" value="FILAMIN_REPEAT"/>
    <property type="match status" value="1"/>
</dbReference>
<evidence type="ECO:0000256" key="1">
    <source>
        <dbReference type="ARBA" id="ARBA00022729"/>
    </source>
</evidence>
<keyword evidence="3" id="KW-1133">Transmembrane helix</keyword>
<dbReference type="Proteomes" id="UP000054408">
    <property type="component" value="Unassembled WGS sequence"/>
</dbReference>
<accession>A0A0L0D1K0</accession>
<evidence type="ECO:0000256" key="3">
    <source>
        <dbReference type="SAM" id="Phobius"/>
    </source>
</evidence>
<proteinExistence type="predicted"/>
<dbReference type="AlphaFoldDB" id="A0A0L0D1K0"/>
<dbReference type="OrthoDB" id="10022113at2759"/>
<dbReference type="InterPro" id="IPR013517">
    <property type="entry name" value="FG-GAP"/>
</dbReference>
<dbReference type="InterPro" id="IPR028994">
    <property type="entry name" value="Integrin_alpha_N"/>
</dbReference>
<dbReference type="CDD" id="cd00185">
    <property type="entry name" value="TNFRSF"/>
    <property type="match status" value="1"/>
</dbReference>
<keyword evidence="1 4" id="KW-0732">Signal</keyword>
<feature type="signal peptide" evidence="4">
    <location>
        <begin position="1"/>
        <end position="25"/>
    </location>
</feature>
<dbReference type="Gene3D" id="2.10.50.10">
    <property type="entry name" value="Tumor Necrosis Factor Receptor, subunit A, domain 2"/>
    <property type="match status" value="1"/>
</dbReference>
<organism evidence="6 7">
    <name type="scientific">Thecamonas trahens ATCC 50062</name>
    <dbReference type="NCBI Taxonomy" id="461836"/>
    <lineage>
        <taxon>Eukaryota</taxon>
        <taxon>Apusozoa</taxon>
        <taxon>Apusomonadida</taxon>
        <taxon>Apusomonadidae</taxon>
        <taxon>Thecamonas</taxon>
    </lineage>
</organism>
<feature type="repeat" description="Filamin" evidence="2">
    <location>
        <begin position="454"/>
        <end position="474"/>
    </location>
</feature>
<feature type="transmembrane region" description="Helical" evidence="3">
    <location>
        <begin position="743"/>
        <end position="761"/>
    </location>
</feature>
<evidence type="ECO:0000313" key="7">
    <source>
        <dbReference type="Proteomes" id="UP000054408"/>
    </source>
</evidence>
<feature type="transmembrane region" description="Helical" evidence="3">
    <location>
        <begin position="838"/>
        <end position="860"/>
    </location>
</feature>
<feature type="domain" description="DUF7630" evidence="5">
    <location>
        <begin position="579"/>
        <end position="619"/>
    </location>
</feature>
<feature type="transmembrane region" description="Helical" evidence="3">
    <location>
        <begin position="690"/>
        <end position="710"/>
    </location>
</feature>
<dbReference type="GeneID" id="25560051"/>
<feature type="transmembrane region" description="Helical" evidence="3">
    <location>
        <begin position="626"/>
        <end position="647"/>
    </location>
</feature>
<keyword evidence="3" id="KW-0472">Membrane</keyword>
<dbReference type="InterPro" id="IPR017868">
    <property type="entry name" value="Filamin/ABP280_repeat-like"/>
</dbReference>
<name>A0A0L0D1K0_THETB</name>
<evidence type="ECO:0000256" key="2">
    <source>
        <dbReference type="PROSITE-ProRule" id="PRU00087"/>
    </source>
</evidence>
<dbReference type="EMBL" id="GL349433">
    <property type="protein sequence ID" value="KNC46117.1"/>
    <property type="molecule type" value="Genomic_DNA"/>
</dbReference>
<dbReference type="STRING" id="461836.A0A0L0D1K0"/>